<accession>A0A1B3B1K7</accession>
<dbReference type="Proteomes" id="UP000204083">
    <property type="component" value="Segment"/>
</dbReference>
<gene>
    <name evidence="1" type="primary">83</name>
    <name evidence="1" type="ORF">SEA_TERAPIN_83</name>
</gene>
<evidence type="ECO:0000313" key="1">
    <source>
        <dbReference type="EMBL" id="AOE44895.1"/>
    </source>
</evidence>
<reference evidence="1 2" key="1">
    <citation type="submission" date="2016-07" db="EMBL/GenBank/DDBJ databases">
        <authorList>
            <person name="Montgomery M.T."/>
            <person name="Pope W.H."/>
            <person name="Garlena R.A."/>
            <person name="Russell D.A."/>
            <person name="Jacobs-Sera D."/>
            <person name="Hendrix R.W."/>
            <person name="Hatfull G.F."/>
        </authorList>
    </citation>
    <scope>NUCLEOTIDE SEQUENCE [LARGE SCALE GENOMIC DNA]</scope>
</reference>
<proteinExistence type="predicted"/>
<keyword evidence="2" id="KW-1185">Reference proteome</keyword>
<dbReference type="EMBL" id="KX557285">
    <property type="protein sequence ID" value="AOE44895.1"/>
    <property type="molecule type" value="Genomic_DNA"/>
</dbReference>
<dbReference type="GeneID" id="29078350"/>
<evidence type="ECO:0000313" key="2">
    <source>
        <dbReference type="Proteomes" id="UP000204083"/>
    </source>
</evidence>
<sequence length="61" mass="6714">MAEAQTEAQADPVRTYQGHTFLSWSEKQKLIEDAKAMGMTQSAYLRHLVVKASVNMESGAA</sequence>
<organism evidence="1 2">
    <name type="scientific">Gordonia phage Terapin</name>
    <dbReference type="NCBI Taxonomy" id="1887654"/>
    <lineage>
        <taxon>Viruses</taxon>
        <taxon>Duplodnaviria</taxon>
        <taxon>Heunggongvirae</taxon>
        <taxon>Uroviricota</taxon>
        <taxon>Caudoviricetes</taxon>
        <taxon>Terapinvirus</taxon>
        <taxon>Terapinvirus terapin</taxon>
    </lineage>
</organism>
<protein>
    <submittedName>
        <fullName evidence="1">RHH DNA binding protein</fullName>
    </submittedName>
</protein>
<name>A0A1B3B1K7_9CAUD</name>
<dbReference type="KEGG" id="vg:29078350"/>
<dbReference type="RefSeq" id="YP_009277822.1">
    <property type="nucleotide sequence ID" value="NC_031001.1"/>
</dbReference>